<dbReference type="Gene3D" id="3.40.190.290">
    <property type="match status" value="1"/>
</dbReference>
<feature type="domain" description="HTH lysR-type" evidence="5">
    <location>
        <begin position="9"/>
        <end position="60"/>
    </location>
</feature>
<dbReference type="PRINTS" id="PR00039">
    <property type="entry name" value="HTHLYSR"/>
</dbReference>
<dbReference type="SUPFAM" id="SSF46785">
    <property type="entry name" value="Winged helix' DNA-binding domain"/>
    <property type="match status" value="1"/>
</dbReference>
<comment type="similarity">
    <text evidence="1">Belongs to the LysR transcriptional regulatory family.</text>
</comment>
<proteinExistence type="inferred from homology"/>
<dbReference type="Pfam" id="PF03466">
    <property type="entry name" value="LysR_substrate"/>
    <property type="match status" value="1"/>
</dbReference>
<evidence type="ECO:0000256" key="4">
    <source>
        <dbReference type="ARBA" id="ARBA00023163"/>
    </source>
</evidence>
<evidence type="ECO:0000256" key="3">
    <source>
        <dbReference type="ARBA" id="ARBA00023125"/>
    </source>
</evidence>
<dbReference type="GO" id="GO:0003700">
    <property type="term" value="F:DNA-binding transcription factor activity"/>
    <property type="evidence" value="ECO:0007669"/>
    <property type="project" value="InterPro"/>
</dbReference>
<evidence type="ECO:0000256" key="1">
    <source>
        <dbReference type="ARBA" id="ARBA00009437"/>
    </source>
</evidence>
<keyword evidence="4" id="KW-0804">Transcription</keyword>
<dbReference type="RefSeq" id="WP_212506844.1">
    <property type="nucleotide sequence ID" value="NZ_CP060696.1"/>
</dbReference>
<sequence>MNTNFEYYRVFCQVAKHHSMTLAAQTLNITQPAVSKSIHQLEASLGCILFQRNKNGVRLTAEGQELYRYASHACDLLARGEERVRSLRELSSGSLCIGTSDMLMHFFLLPYLQKFHSLYPSVKIHLVTGNSPQTTAALRDGRIDVGVVASPVEKDGLVTVPICCIYDIFVANQSFSQLLGKNVTLQELARLPLICCSPGTTTRQFVDSFFLQHNIVLHPEFELEATDMIVPFAESGLGVGIVLRALAKSSLERGTLFEVHTCEHLPTRQICVIALQDTRLSCAAQSFLEGLTIGGALAKPQQLI</sequence>
<dbReference type="PANTHER" id="PTHR30126">
    <property type="entry name" value="HTH-TYPE TRANSCRIPTIONAL REGULATOR"/>
    <property type="match status" value="1"/>
</dbReference>
<gene>
    <name evidence="6" type="ORF">H6X83_12785</name>
</gene>
<dbReference type="PROSITE" id="PS50931">
    <property type="entry name" value="HTH_LYSR"/>
    <property type="match status" value="1"/>
</dbReference>
<evidence type="ECO:0000259" key="5">
    <source>
        <dbReference type="PROSITE" id="PS50931"/>
    </source>
</evidence>
<dbReference type="InterPro" id="IPR036388">
    <property type="entry name" value="WH-like_DNA-bd_sf"/>
</dbReference>
<evidence type="ECO:0000313" key="7">
    <source>
        <dbReference type="Proteomes" id="UP000516046"/>
    </source>
</evidence>
<dbReference type="Gene3D" id="1.10.10.10">
    <property type="entry name" value="Winged helix-like DNA-binding domain superfamily/Winged helix DNA-binding domain"/>
    <property type="match status" value="1"/>
</dbReference>
<dbReference type="AlphaFoldDB" id="A0A7G9WGG9"/>
<dbReference type="EMBL" id="CP060696">
    <property type="protein sequence ID" value="QNO17781.1"/>
    <property type="molecule type" value="Genomic_DNA"/>
</dbReference>
<dbReference type="GO" id="GO:0000976">
    <property type="term" value="F:transcription cis-regulatory region binding"/>
    <property type="evidence" value="ECO:0007669"/>
    <property type="project" value="TreeGrafter"/>
</dbReference>
<keyword evidence="3" id="KW-0238">DNA-binding</keyword>
<dbReference type="InterPro" id="IPR036390">
    <property type="entry name" value="WH_DNA-bd_sf"/>
</dbReference>
<dbReference type="PANTHER" id="PTHR30126:SF64">
    <property type="entry name" value="HTH-TYPE TRANSCRIPTIONAL REGULATOR CITR"/>
    <property type="match status" value="1"/>
</dbReference>
<protein>
    <submittedName>
        <fullName evidence="6">LysR family transcriptional regulator</fullName>
    </submittedName>
</protein>
<dbReference type="Proteomes" id="UP000516046">
    <property type="component" value="Chromosome"/>
</dbReference>
<keyword evidence="7" id="KW-1185">Reference proteome</keyword>
<reference evidence="6 7" key="1">
    <citation type="submission" date="2020-08" db="EMBL/GenBank/DDBJ databases">
        <authorList>
            <person name="Ren C."/>
            <person name="Gu Y."/>
            <person name="Xu Y."/>
        </authorList>
    </citation>
    <scope>NUCLEOTIDE SEQUENCE [LARGE SCALE GENOMIC DNA]</scope>
    <source>
        <strain evidence="6 7">LBM18003</strain>
    </source>
</reference>
<evidence type="ECO:0000313" key="6">
    <source>
        <dbReference type="EMBL" id="QNO17781.1"/>
    </source>
</evidence>
<evidence type="ECO:0000256" key="2">
    <source>
        <dbReference type="ARBA" id="ARBA00023015"/>
    </source>
</evidence>
<dbReference type="FunFam" id="1.10.10.10:FF:000001">
    <property type="entry name" value="LysR family transcriptional regulator"/>
    <property type="match status" value="1"/>
</dbReference>
<accession>A0A7G9WGG9</accession>
<dbReference type="InterPro" id="IPR005119">
    <property type="entry name" value="LysR_subst-bd"/>
</dbReference>
<name>A0A7G9WGG9_9FIRM</name>
<dbReference type="SUPFAM" id="SSF53850">
    <property type="entry name" value="Periplasmic binding protein-like II"/>
    <property type="match status" value="1"/>
</dbReference>
<dbReference type="InterPro" id="IPR000847">
    <property type="entry name" value="LysR_HTH_N"/>
</dbReference>
<dbReference type="CDD" id="cd05466">
    <property type="entry name" value="PBP2_LTTR_substrate"/>
    <property type="match status" value="1"/>
</dbReference>
<dbReference type="KEGG" id="caml:H6X83_12785"/>
<keyword evidence="2" id="KW-0805">Transcription regulation</keyword>
<dbReference type="Pfam" id="PF00126">
    <property type="entry name" value="HTH_1"/>
    <property type="match status" value="1"/>
</dbReference>
<organism evidence="6 7">
    <name type="scientific">Caproicibacterium amylolyticum</name>
    <dbReference type="NCBI Taxonomy" id="2766537"/>
    <lineage>
        <taxon>Bacteria</taxon>
        <taxon>Bacillati</taxon>
        <taxon>Bacillota</taxon>
        <taxon>Clostridia</taxon>
        <taxon>Eubacteriales</taxon>
        <taxon>Oscillospiraceae</taxon>
        <taxon>Caproicibacterium</taxon>
    </lineage>
</organism>